<gene>
    <name evidence="7" type="ORF">AARAC_004773</name>
</gene>
<protein>
    <submittedName>
        <fullName evidence="7">RTA1 like protein</fullName>
    </submittedName>
</protein>
<evidence type="ECO:0000256" key="1">
    <source>
        <dbReference type="ARBA" id="ARBA00004141"/>
    </source>
</evidence>
<keyword evidence="2 5" id="KW-0812">Transmembrane</keyword>
<evidence type="ECO:0000313" key="7">
    <source>
        <dbReference type="EMBL" id="PIG80344.1"/>
    </source>
</evidence>
<keyword evidence="3 5" id="KW-1133">Transmembrane helix</keyword>
<dbReference type="EMBL" id="NEXV01000614">
    <property type="protein sequence ID" value="PIG80344.1"/>
    <property type="molecule type" value="Genomic_DNA"/>
</dbReference>
<evidence type="ECO:0000256" key="3">
    <source>
        <dbReference type="ARBA" id="ARBA00022989"/>
    </source>
</evidence>
<dbReference type="SUPFAM" id="SSF51182">
    <property type="entry name" value="RmlC-like cupins"/>
    <property type="match status" value="1"/>
</dbReference>
<dbReference type="Gene3D" id="2.60.120.10">
    <property type="entry name" value="Jelly Rolls"/>
    <property type="match status" value="1"/>
</dbReference>
<dbReference type="Pfam" id="PF04479">
    <property type="entry name" value="RTA1"/>
    <property type="match status" value="1"/>
</dbReference>
<name>A0A2G7FIA3_9EURO</name>
<organism evidence="7 8">
    <name type="scientific">Aspergillus arachidicola</name>
    <dbReference type="NCBI Taxonomy" id="656916"/>
    <lineage>
        <taxon>Eukaryota</taxon>
        <taxon>Fungi</taxon>
        <taxon>Dikarya</taxon>
        <taxon>Ascomycota</taxon>
        <taxon>Pezizomycotina</taxon>
        <taxon>Eurotiomycetes</taxon>
        <taxon>Eurotiomycetidae</taxon>
        <taxon>Eurotiales</taxon>
        <taxon>Aspergillaceae</taxon>
        <taxon>Aspergillus</taxon>
        <taxon>Aspergillus subgen. Circumdati</taxon>
    </lineage>
</organism>
<dbReference type="STRING" id="656916.A0A2G7FIA3"/>
<dbReference type="Proteomes" id="UP000231358">
    <property type="component" value="Unassembled WGS sequence"/>
</dbReference>
<reference evidence="7 8" key="1">
    <citation type="submission" date="2017-05" db="EMBL/GenBank/DDBJ databases">
        <title>Genome sequence for an aflatoxigenic pathogen of Argentinian peanut, Aspergillus arachidicola.</title>
        <authorList>
            <person name="Moore G."/>
            <person name="Beltz S.B."/>
            <person name="Mack B.M."/>
        </authorList>
    </citation>
    <scope>NUCLEOTIDE SEQUENCE [LARGE SCALE GENOMIC DNA]</scope>
    <source>
        <strain evidence="7 8">CBS 117610</strain>
    </source>
</reference>
<dbReference type="PANTHER" id="PTHR31465:SF1">
    <property type="entry name" value="PROTEIN RTA1-RELATED"/>
    <property type="match status" value="1"/>
</dbReference>
<feature type="transmembrane region" description="Helical" evidence="5">
    <location>
        <begin position="128"/>
        <end position="145"/>
    </location>
</feature>
<feature type="transmembrane region" description="Helical" evidence="5">
    <location>
        <begin position="52"/>
        <end position="71"/>
    </location>
</feature>
<evidence type="ECO:0000313" key="8">
    <source>
        <dbReference type="Proteomes" id="UP000231358"/>
    </source>
</evidence>
<feature type="transmembrane region" description="Helical" evidence="5">
    <location>
        <begin position="244"/>
        <end position="267"/>
    </location>
</feature>
<proteinExistence type="predicted"/>
<dbReference type="InterPro" id="IPR011051">
    <property type="entry name" value="RmlC_Cupin_sf"/>
</dbReference>
<dbReference type="PANTHER" id="PTHR31465">
    <property type="entry name" value="PROTEIN RTA1-RELATED"/>
    <property type="match status" value="1"/>
</dbReference>
<dbReference type="InterPro" id="IPR008579">
    <property type="entry name" value="UGlyAH_Cupin_dom"/>
</dbReference>
<dbReference type="Pfam" id="PF05899">
    <property type="entry name" value="Cupin_3"/>
    <property type="match status" value="1"/>
</dbReference>
<feature type="transmembrane region" description="Helical" evidence="5">
    <location>
        <begin position="91"/>
        <end position="116"/>
    </location>
</feature>
<keyword evidence="4 5" id="KW-0472">Membrane</keyword>
<feature type="transmembrane region" description="Helical" evidence="5">
    <location>
        <begin position="165"/>
        <end position="191"/>
    </location>
</feature>
<comment type="caution">
    <text evidence="7">The sequence shown here is derived from an EMBL/GenBank/DDBJ whole genome shotgun (WGS) entry which is preliminary data.</text>
</comment>
<evidence type="ECO:0000256" key="5">
    <source>
        <dbReference type="SAM" id="Phobius"/>
    </source>
</evidence>
<sequence>MNTRRADSDPTGDAISFSYYHYDPSMAGAVIFIILFAGTTLFHIYQMVRTRTWFFIPFVIGGIFEVLGYIGRAMSSRESPNWTLGPYLIQTLFLLLAPALLAASIYMFLGRIILVLQAESHAIMRKKWLTKVFVTGDVLSFLLQGSGGGIQSGGTLDNMKLGEKIIVIGLFVQIFFFGFFIVTAGSFDMKLKKYPIPRCYSAEIPWRKHMNVLYASSMLIMIRSVFRLIEYLQGNNGYLLHHEIFLYIFDAVLIFITMRSLISAIRVRLEDFWLMRLIMNSKIPLVPYRDGVLVYRWLAAVLQLAQSACKTVLELYNFCSVVQKAPQEINSISRNAYALYMTISNLESLVRSDTTQWQPSLVGLKILAALGTDILVQGSLDMDDDLASSVAKYAALIRDGEIQGEFAFNEDLGSALTKYAALVLGTSNDHVTGYELLGNVLVDTLHSDSKGRGGVRSLSNYGYNAGKAGDQPGAQIIMGRQLDKLEVARSYGSGAGSRISRSDNTIYADNAPFQWAYKQVLAALSNNKIVPLTIIKGAGHEHIPIPEGECAIIADFHSIKSQSSHSAPYLTTGFYRVVPGPTRYGEYDYEETKYVLKGQIDVTDEATGKTHHLVAGDWAFFHVGSKAQFSTKSEGVAFYAVTRPMNDGHPNLVGREESTSKL</sequence>
<evidence type="ECO:0000259" key="6">
    <source>
        <dbReference type="Pfam" id="PF05899"/>
    </source>
</evidence>
<evidence type="ECO:0000256" key="4">
    <source>
        <dbReference type="ARBA" id="ARBA00023136"/>
    </source>
</evidence>
<keyword evidence="8" id="KW-1185">Reference proteome</keyword>
<comment type="subcellular location">
    <subcellularLocation>
        <location evidence="1">Membrane</location>
        <topology evidence="1">Multi-pass membrane protein</topology>
    </subcellularLocation>
</comment>
<accession>A0A2G7FIA3</accession>
<dbReference type="InterPro" id="IPR014710">
    <property type="entry name" value="RmlC-like_jellyroll"/>
</dbReference>
<feature type="domain" description="(S)-ureidoglycine aminohydrolase cupin" evidence="6">
    <location>
        <begin position="585"/>
        <end position="629"/>
    </location>
</feature>
<dbReference type="GO" id="GO:0016020">
    <property type="term" value="C:membrane"/>
    <property type="evidence" value="ECO:0007669"/>
    <property type="project" value="UniProtKB-SubCell"/>
</dbReference>
<dbReference type="InterPro" id="IPR007568">
    <property type="entry name" value="RTA1"/>
</dbReference>
<feature type="transmembrane region" description="Helical" evidence="5">
    <location>
        <begin position="26"/>
        <end position="45"/>
    </location>
</feature>
<evidence type="ECO:0000256" key="2">
    <source>
        <dbReference type="ARBA" id="ARBA00022692"/>
    </source>
</evidence>
<dbReference type="AlphaFoldDB" id="A0A2G7FIA3"/>